<protein>
    <submittedName>
        <fullName evidence="1">Uncharacterized protein</fullName>
    </submittedName>
</protein>
<reference evidence="1" key="2">
    <citation type="submission" date="2022-01" db="EMBL/GenBank/DDBJ databases">
        <authorList>
            <person name="Yamashiro T."/>
            <person name="Shiraishi A."/>
            <person name="Satake H."/>
            <person name="Nakayama K."/>
        </authorList>
    </citation>
    <scope>NUCLEOTIDE SEQUENCE</scope>
</reference>
<gene>
    <name evidence="1" type="ORF">Tco_1093707</name>
</gene>
<evidence type="ECO:0000313" key="1">
    <source>
        <dbReference type="EMBL" id="GJT98189.1"/>
    </source>
</evidence>
<dbReference type="Proteomes" id="UP001151760">
    <property type="component" value="Unassembled WGS sequence"/>
</dbReference>
<accession>A0ABQ5IEU2</accession>
<comment type="caution">
    <text evidence="1">The sequence shown here is derived from an EMBL/GenBank/DDBJ whole genome shotgun (WGS) entry which is preliminary data.</text>
</comment>
<keyword evidence="2" id="KW-1185">Reference proteome</keyword>
<dbReference type="EMBL" id="BQNB010020650">
    <property type="protein sequence ID" value="GJT98189.1"/>
    <property type="molecule type" value="Genomic_DNA"/>
</dbReference>
<evidence type="ECO:0000313" key="2">
    <source>
        <dbReference type="Proteomes" id="UP001151760"/>
    </source>
</evidence>
<organism evidence="1 2">
    <name type="scientific">Tanacetum coccineum</name>
    <dbReference type="NCBI Taxonomy" id="301880"/>
    <lineage>
        <taxon>Eukaryota</taxon>
        <taxon>Viridiplantae</taxon>
        <taxon>Streptophyta</taxon>
        <taxon>Embryophyta</taxon>
        <taxon>Tracheophyta</taxon>
        <taxon>Spermatophyta</taxon>
        <taxon>Magnoliopsida</taxon>
        <taxon>eudicotyledons</taxon>
        <taxon>Gunneridae</taxon>
        <taxon>Pentapetalae</taxon>
        <taxon>asterids</taxon>
        <taxon>campanulids</taxon>
        <taxon>Asterales</taxon>
        <taxon>Asteraceae</taxon>
        <taxon>Asteroideae</taxon>
        <taxon>Anthemideae</taxon>
        <taxon>Anthemidinae</taxon>
        <taxon>Tanacetum</taxon>
    </lineage>
</organism>
<sequence>MKILSIIRISVDKQFRYGYLKEIMVRRANQKEYVFNEADFAKLHLNDIEHMYLLYAQNKLHHFKGDEQVDLVTDLRLFIRRTVLKKRVEDDQLGVESYQTKLNITRPQVRCDGLDAKEPYTILHKSRGMVYLNKNNGKYLKPVRDILNSMLQNFVLGYYNAGMPDRAWTEKEQKRTDSMLKKIDQTLLERRIMRSLKCFVGGRRIETDYRLLTLIE</sequence>
<name>A0ABQ5IEU2_9ASTR</name>
<reference evidence="1" key="1">
    <citation type="journal article" date="2022" name="Int. J. Mol. Sci.">
        <title>Draft Genome of Tanacetum Coccineum: Genomic Comparison of Closely Related Tanacetum-Family Plants.</title>
        <authorList>
            <person name="Yamashiro T."/>
            <person name="Shiraishi A."/>
            <person name="Nakayama K."/>
            <person name="Satake H."/>
        </authorList>
    </citation>
    <scope>NUCLEOTIDE SEQUENCE</scope>
</reference>
<proteinExistence type="predicted"/>